<dbReference type="InterPro" id="IPR002347">
    <property type="entry name" value="SDR_fam"/>
</dbReference>
<accession>A0ABT8VXX8</accession>
<dbReference type="Proteomes" id="UP001168640">
    <property type="component" value="Unassembled WGS sequence"/>
</dbReference>
<dbReference type="PANTHER" id="PTHR44196">
    <property type="entry name" value="DEHYDROGENASE/REDUCTASE SDR FAMILY MEMBER 7B"/>
    <property type="match status" value="1"/>
</dbReference>
<dbReference type="SMART" id="SM00822">
    <property type="entry name" value="PKS_KR"/>
    <property type="match status" value="1"/>
</dbReference>
<keyword evidence="2" id="KW-0560">Oxidoreductase</keyword>
<dbReference type="NCBIfam" id="NF004825">
    <property type="entry name" value="PRK06181.1"/>
    <property type="match status" value="1"/>
</dbReference>
<dbReference type="Gene3D" id="3.40.50.720">
    <property type="entry name" value="NAD(P)-binding Rossmann-like Domain"/>
    <property type="match status" value="1"/>
</dbReference>
<organism evidence="5 6">
    <name type="scientific">Marinobacter suaedae</name>
    <dbReference type="NCBI Taxonomy" id="3057675"/>
    <lineage>
        <taxon>Bacteria</taxon>
        <taxon>Pseudomonadati</taxon>
        <taxon>Pseudomonadota</taxon>
        <taxon>Gammaproteobacteria</taxon>
        <taxon>Pseudomonadales</taxon>
        <taxon>Marinobacteraceae</taxon>
        <taxon>Marinobacter</taxon>
    </lineage>
</organism>
<dbReference type="PRINTS" id="PR00081">
    <property type="entry name" value="GDHRDH"/>
</dbReference>
<evidence type="ECO:0000256" key="2">
    <source>
        <dbReference type="ARBA" id="ARBA00023002"/>
    </source>
</evidence>
<dbReference type="PRINTS" id="PR00080">
    <property type="entry name" value="SDRFAMILY"/>
</dbReference>
<dbReference type="InterPro" id="IPR020904">
    <property type="entry name" value="Sc_DH/Rdtase_CS"/>
</dbReference>
<gene>
    <name evidence="5" type="ORF">QVZ43_03850</name>
</gene>
<feature type="domain" description="Ketoreductase" evidence="4">
    <location>
        <begin position="2"/>
        <end position="183"/>
    </location>
</feature>
<dbReference type="EMBL" id="JAUMIS010000001">
    <property type="protein sequence ID" value="MDO3720842.1"/>
    <property type="molecule type" value="Genomic_DNA"/>
</dbReference>
<dbReference type="Pfam" id="PF00106">
    <property type="entry name" value="adh_short"/>
    <property type="match status" value="1"/>
</dbReference>
<dbReference type="RefSeq" id="WP_302908941.1">
    <property type="nucleotide sequence ID" value="NZ_JAUMIS010000001.1"/>
</dbReference>
<sequence>MTVTLITGAASGLGWAMAQHWFQAGHCLVLADINADALLRRQAELGDDSRVHIVTVDVTNTPDLERLVRETEAAFGRLDLLVNNAGITHRSPAISTKPDVFRKVMAVDWQGPVELTQLALPLLERSKGQIICIGSMAGWMPVPGRAGYCAAKSALTQFFEVLRLELEHKGIHLLMVYPSFLDTPIEQSALGADGNRATHARSTVGTMASADDIAQLIAVALASRKRWLLPDRISRFGSLLWRIAPSLYLRVVRRKFAGDIADRTAPATTTSHGNPPHE</sequence>
<evidence type="ECO:0000313" key="6">
    <source>
        <dbReference type="Proteomes" id="UP001168640"/>
    </source>
</evidence>
<evidence type="ECO:0000313" key="5">
    <source>
        <dbReference type="EMBL" id="MDO3720842.1"/>
    </source>
</evidence>
<dbReference type="SUPFAM" id="SSF51735">
    <property type="entry name" value="NAD(P)-binding Rossmann-fold domains"/>
    <property type="match status" value="1"/>
</dbReference>
<reference evidence="5" key="1">
    <citation type="submission" date="2023-07" db="EMBL/GenBank/DDBJ databases">
        <title>Marinobacter sp. chi1 genome sequencing and assembly.</title>
        <authorList>
            <person name="Park S."/>
        </authorList>
    </citation>
    <scope>NUCLEOTIDE SEQUENCE</scope>
    <source>
        <strain evidence="5">Chi1</strain>
    </source>
</reference>
<evidence type="ECO:0000256" key="3">
    <source>
        <dbReference type="RuleBase" id="RU000363"/>
    </source>
</evidence>
<keyword evidence="6" id="KW-1185">Reference proteome</keyword>
<dbReference type="PANTHER" id="PTHR44196:SF1">
    <property type="entry name" value="DEHYDROGENASE_REDUCTASE SDR FAMILY MEMBER 7B"/>
    <property type="match status" value="1"/>
</dbReference>
<dbReference type="InterPro" id="IPR036291">
    <property type="entry name" value="NAD(P)-bd_dom_sf"/>
</dbReference>
<evidence type="ECO:0000256" key="1">
    <source>
        <dbReference type="ARBA" id="ARBA00006484"/>
    </source>
</evidence>
<dbReference type="PROSITE" id="PS00061">
    <property type="entry name" value="ADH_SHORT"/>
    <property type="match status" value="1"/>
</dbReference>
<proteinExistence type="inferred from homology"/>
<evidence type="ECO:0000259" key="4">
    <source>
        <dbReference type="SMART" id="SM00822"/>
    </source>
</evidence>
<protein>
    <submittedName>
        <fullName evidence="5">SDR family oxidoreductase</fullName>
    </submittedName>
</protein>
<name>A0ABT8VXX8_9GAMM</name>
<dbReference type="InterPro" id="IPR057326">
    <property type="entry name" value="KR_dom"/>
</dbReference>
<comment type="caution">
    <text evidence="5">The sequence shown here is derived from an EMBL/GenBank/DDBJ whole genome shotgun (WGS) entry which is preliminary data.</text>
</comment>
<comment type="similarity">
    <text evidence="1 3">Belongs to the short-chain dehydrogenases/reductases (SDR) family.</text>
</comment>